<organism evidence="1 2">
    <name type="scientific">Cetraspora pellucida</name>
    <dbReference type="NCBI Taxonomy" id="1433469"/>
    <lineage>
        <taxon>Eukaryota</taxon>
        <taxon>Fungi</taxon>
        <taxon>Fungi incertae sedis</taxon>
        <taxon>Mucoromycota</taxon>
        <taxon>Glomeromycotina</taxon>
        <taxon>Glomeromycetes</taxon>
        <taxon>Diversisporales</taxon>
        <taxon>Gigasporaceae</taxon>
        <taxon>Cetraspora</taxon>
    </lineage>
</organism>
<gene>
    <name evidence="1" type="ORF">SPELUC_LOCUS8019</name>
</gene>
<proteinExistence type="predicted"/>
<protein>
    <submittedName>
        <fullName evidence="1">11552_t:CDS:1</fullName>
    </submittedName>
</protein>
<dbReference type="Proteomes" id="UP000789366">
    <property type="component" value="Unassembled WGS sequence"/>
</dbReference>
<evidence type="ECO:0000313" key="1">
    <source>
        <dbReference type="EMBL" id="CAG8625194.1"/>
    </source>
</evidence>
<name>A0ACA9MZY5_9GLOM</name>
<dbReference type="EMBL" id="CAJVPW010011378">
    <property type="protein sequence ID" value="CAG8625194.1"/>
    <property type="molecule type" value="Genomic_DNA"/>
</dbReference>
<accession>A0ACA9MZY5</accession>
<comment type="caution">
    <text evidence="1">The sequence shown here is derived from an EMBL/GenBank/DDBJ whole genome shotgun (WGS) entry which is preliminary data.</text>
</comment>
<evidence type="ECO:0000313" key="2">
    <source>
        <dbReference type="Proteomes" id="UP000789366"/>
    </source>
</evidence>
<reference evidence="1" key="1">
    <citation type="submission" date="2021-06" db="EMBL/GenBank/DDBJ databases">
        <authorList>
            <person name="Kallberg Y."/>
            <person name="Tangrot J."/>
            <person name="Rosling A."/>
        </authorList>
    </citation>
    <scope>NUCLEOTIDE SEQUENCE</scope>
    <source>
        <strain evidence="1">28 12/20/2015</strain>
    </source>
</reference>
<keyword evidence="2" id="KW-1185">Reference proteome</keyword>
<sequence length="254" mass="29746">MSPFFKQCLSRDVINKLLKPAVGFAELFGPKKRDLTDRNIEEAIDPLFDYFDENLMILHNNLHSEVFKAVMRWIWKEIVTIIELIIIPPLSDRQSDLKPLSDNELMIVLKWLQFLKQYLHADGNGVSIEILENQKYKEISQIDKFYNLDTEQLMQEYLNNQIINTLDSQKSQLKASKSVLHQRNLGTIKKRKSEKRQKNDQDHGEVILRTLRMRSGNKTKTFLKQQVEERLKKSATSAFKENSAYSPLKPVPEK</sequence>